<dbReference type="PANTHER" id="PTHR43429">
    <property type="entry name" value="PYRIDINE NUCLEOTIDE-DISULFIDE OXIDOREDUCTASE DOMAIN-CONTAINING"/>
    <property type="match status" value="1"/>
</dbReference>
<dbReference type="InterPro" id="IPR036188">
    <property type="entry name" value="FAD/NAD-bd_sf"/>
</dbReference>
<evidence type="ECO:0000256" key="3">
    <source>
        <dbReference type="ARBA" id="ARBA00022630"/>
    </source>
</evidence>
<feature type="domain" description="FAD/NAD(P)-binding" evidence="6">
    <location>
        <begin position="4"/>
        <end position="288"/>
    </location>
</feature>
<name>A0A520KU51_METT2</name>
<proteinExistence type="inferred from homology"/>
<dbReference type="EMBL" id="RXIF01000001">
    <property type="protein sequence ID" value="RZN65652.1"/>
    <property type="molecule type" value="Genomic_DNA"/>
</dbReference>
<dbReference type="PRINTS" id="PR00368">
    <property type="entry name" value="FADPNR"/>
</dbReference>
<dbReference type="AlphaFoldDB" id="A0A520KU51"/>
<evidence type="ECO:0000256" key="4">
    <source>
        <dbReference type="ARBA" id="ARBA00022827"/>
    </source>
</evidence>
<dbReference type="Pfam" id="PF07992">
    <property type="entry name" value="Pyr_redox_2"/>
    <property type="match status" value="1"/>
</dbReference>
<organism evidence="7 8">
    <name type="scientific">Methanoliparum thermophilum</name>
    <dbReference type="NCBI Taxonomy" id="2491083"/>
    <lineage>
        <taxon>Archaea</taxon>
        <taxon>Methanobacteriati</taxon>
        <taxon>Methanobacteriota</taxon>
        <taxon>Candidatus Methanoliparia</taxon>
        <taxon>Candidatus Methanoliparales</taxon>
        <taxon>Candidatus Methanoliparaceae</taxon>
        <taxon>Candidatus Methanoliparum</taxon>
    </lineage>
</organism>
<evidence type="ECO:0000313" key="7">
    <source>
        <dbReference type="EMBL" id="RZN65652.1"/>
    </source>
</evidence>
<comment type="similarity">
    <text evidence="2">Belongs to the class-III pyridine nucleotide-disulfide oxidoreductase family.</text>
</comment>
<accession>A0A520KU51</accession>
<evidence type="ECO:0000256" key="2">
    <source>
        <dbReference type="ARBA" id="ARBA00009130"/>
    </source>
</evidence>
<comment type="caution">
    <text evidence="7">The sequence shown here is derived from an EMBL/GenBank/DDBJ whole genome shotgun (WGS) entry which is preliminary data.</text>
</comment>
<dbReference type="Pfam" id="PF02852">
    <property type="entry name" value="Pyr_redox_dim"/>
    <property type="match status" value="1"/>
</dbReference>
<dbReference type="SUPFAM" id="SSF51905">
    <property type="entry name" value="FAD/NAD(P)-binding domain"/>
    <property type="match status" value="1"/>
</dbReference>
<sequence length="445" mass="48175">MKTDLLIIGGGAAGIPAALTAKSFYPDKKVTMIRKEPKAVVPCGIPYISTTLNGEIEKDVIPDTMLTGKRIEIIIDEVRSIERESKSVTTSKGDQINYDKLILATGSEPIVPPIPGVNVKNVFSVKKDARYLEELFSAMPYSEDIVIIGGGFIGVEFADDISKGDANVSIVEMLPRCLMAAFDEDFCAKAEDELKKEGVNIYTNCTAEAIIGEEKVEYVKLSNKDEIKADMVILGIGVKPNVELAKNSGLKISEKGGIWVDKYMRTEDKDIFAIGDCAESYSFFTKDPVPLRLASIASNEGRIAGANAFKLRRINEGTIGTFSTMAGNYGFAKTGLTQKDAKDFGYEIVVGDAEAPDRHPATLPGMHMIKVRLIFEKTTAQLIGGEIYGSGSAAGCMINTVATMVQNRMIIDEIPTFQMGTHPLMTCSPANCHILNAAEDAISKL</sequence>
<keyword evidence="4" id="KW-0274">FAD</keyword>
<dbReference type="PRINTS" id="PR00411">
    <property type="entry name" value="PNDRDTASEI"/>
</dbReference>
<keyword evidence="3" id="KW-0285">Flavoprotein</keyword>
<dbReference type="Proteomes" id="UP000317158">
    <property type="component" value="Unassembled WGS sequence"/>
</dbReference>
<reference evidence="7 8" key="1">
    <citation type="journal article" date="2019" name="Nat. Microbiol.">
        <title>Wide diversity of methane and short-chain alkane metabolisms in uncultured archaea.</title>
        <authorList>
            <person name="Borrel G."/>
            <person name="Adam P.S."/>
            <person name="McKay L.J."/>
            <person name="Chen L.X."/>
            <person name="Sierra-Garcia I.N."/>
            <person name="Sieber C.M."/>
            <person name="Letourneur Q."/>
            <person name="Ghozlane A."/>
            <person name="Andersen G.L."/>
            <person name="Li W.J."/>
            <person name="Hallam S.J."/>
            <person name="Muyzer G."/>
            <person name="de Oliveira V.M."/>
            <person name="Inskeep W.P."/>
            <person name="Banfield J.F."/>
            <person name="Gribaldo S."/>
        </authorList>
    </citation>
    <scope>NUCLEOTIDE SEQUENCE [LARGE SCALE GENOMIC DNA]</scope>
    <source>
        <strain evidence="7">NM1a</strain>
    </source>
</reference>
<dbReference type="GO" id="GO:0016491">
    <property type="term" value="F:oxidoreductase activity"/>
    <property type="evidence" value="ECO:0007669"/>
    <property type="project" value="InterPro"/>
</dbReference>
<comment type="cofactor">
    <cofactor evidence="1">
        <name>FAD</name>
        <dbReference type="ChEBI" id="CHEBI:57692"/>
    </cofactor>
</comment>
<dbReference type="InterPro" id="IPR050260">
    <property type="entry name" value="FAD-bd_OxRdtase"/>
</dbReference>
<dbReference type="InterPro" id="IPR004099">
    <property type="entry name" value="Pyr_nucl-diS_OxRdtase_dimer"/>
</dbReference>
<dbReference type="InterPro" id="IPR023753">
    <property type="entry name" value="FAD/NAD-binding_dom"/>
</dbReference>
<evidence type="ECO:0000259" key="5">
    <source>
        <dbReference type="Pfam" id="PF02852"/>
    </source>
</evidence>
<gene>
    <name evidence="7" type="ORF">EF806_00130</name>
</gene>
<dbReference type="Gene3D" id="3.50.50.60">
    <property type="entry name" value="FAD/NAD(P)-binding domain"/>
    <property type="match status" value="2"/>
</dbReference>
<feature type="domain" description="Pyridine nucleotide-disulphide oxidoreductase dimerisation" evidence="5">
    <location>
        <begin position="328"/>
        <end position="426"/>
    </location>
</feature>
<protein>
    <submittedName>
        <fullName evidence="7">Pyridine nucleotide-disulfide oxidoreductase</fullName>
    </submittedName>
</protein>
<dbReference type="InterPro" id="IPR016156">
    <property type="entry name" value="FAD/NAD-linked_Rdtase_dimer_sf"/>
</dbReference>
<evidence type="ECO:0000256" key="1">
    <source>
        <dbReference type="ARBA" id="ARBA00001974"/>
    </source>
</evidence>
<evidence type="ECO:0000259" key="6">
    <source>
        <dbReference type="Pfam" id="PF07992"/>
    </source>
</evidence>
<evidence type="ECO:0000313" key="8">
    <source>
        <dbReference type="Proteomes" id="UP000317158"/>
    </source>
</evidence>
<dbReference type="SUPFAM" id="SSF55424">
    <property type="entry name" value="FAD/NAD-linked reductases, dimerisation (C-terminal) domain"/>
    <property type="match status" value="1"/>
</dbReference>